<dbReference type="EMBL" id="CM002798">
    <property type="protein sequence ID" value="KZN92386.1"/>
    <property type="molecule type" value="Genomic_DNA"/>
</dbReference>
<proteinExistence type="predicted"/>
<organism evidence="2">
    <name type="scientific">Penicillium chrysogenum</name>
    <name type="common">Penicillium notatum</name>
    <dbReference type="NCBI Taxonomy" id="5076"/>
    <lineage>
        <taxon>Eukaryota</taxon>
        <taxon>Fungi</taxon>
        <taxon>Dikarya</taxon>
        <taxon>Ascomycota</taxon>
        <taxon>Pezizomycotina</taxon>
        <taxon>Eurotiomycetes</taxon>
        <taxon>Eurotiomycetidae</taxon>
        <taxon>Eurotiales</taxon>
        <taxon>Aspergillaceae</taxon>
        <taxon>Penicillium</taxon>
        <taxon>Penicillium chrysogenum species complex</taxon>
    </lineage>
</organism>
<name>A0A167X3Z2_PENCH</name>
<feature type="compositionally biased region" description="Polar residues" evidence="1">
    <location>
        <begin position="13"/>
        <end position="22"/>
    </location>
</feature>
<feature type="compositionally biased region" description="Basic residues" evidence="1">
    <location>
        <begin position="88"/>
        <end position="102"/>
    </location>
</feature>
<dbReference type="Proteomes" id="UP000076449">
    <property type="component" value="Chromosome I"/>
</dbReference>
<accession>A0A167X3Z2</accession>
<protein>
    <submittedName>
        <fullName evidence="2">Uncharacterized protein</fullName>
    </submittedName>
</protein>
<feature type="region of interest" description="Disordered" evidence="1">
    <location>
        <begin position="13"/>
        <end position="127"/>
    </location>
</feature>
<reference evidence="2" key="1">
    <citation type="journal article" date="2014" name="Genome Announc.">
        <title>Complete sequencing and chromosome-scale genome assembly of the industrial progenitor strain P2niaD18 from the penicillin producer Penicillium chrysogenum.</title>
        <authorList>
            <person name="Specht T."/>
            <person name="Dahlmann T.A."/>
            <person name="Zadra I."/>
            <person name="Kurnsteiner H."/>
            <person name="Kuck U."/>
        </authorList>
    </citation>
    <scope>NUCLEOTIDE SEQUENCE [LARGE SCALE GENOMIC DNA]</scope>
    <source>
        <strain evidence="2">P2niaD18</strain>
    </source>
</reference>
<dbReference type="AlphaFoldDB" id="A0A167X3Z2"/>
<evidence type="ECO:0000313" key="2">
    <source>
        <dbReference type="EMBL" id="KZN92386.1"/>
    </source>
</evidence>
<sequence length="282" mass="31270">MSTRDLFSFEHMSYTSSPQYPSGSPVGMVDSFETGSENNVVDGGPPPAPVALSTYSTPPLPPKYRTIKPRFSDGGLMPKPPDDTLGVKPRRHRSSGTRRNRQRQPQEKIGEPNPVQPEADSSMVSFTRPRSESFVPVTQYTDSDLFSRSQGPSLAPFLFSYSNDLTSPAEIRSPLFPNIASAALAVDRPAYHHDVPSSLDSSDIQVSRPNPFFELSQDRDSMRAASLQFSEHLEKTQVLQSLSILQDYMAKYPSVFEKQAPEMVQKWMLDIEGVKPPGSLSE</sequence>
<gene>
    <name evidence="2" type="ORF">EN45_025400</name>
</gene>
<evidence type="ECO:0000256" key="1">
    <source>
        <dbReference type="SAM" id="MobiDB-lite"/>
    </source>
</evidence>